<evidence type="ECO:0000313" key="2">
    <source>
        <dbReference type="EMBL" id="KFL37447.1"/>
    </source>
</evidence>
<dbReference type="PATRIC" id="fig|1121014.3.peg.688"/>
<accession>A0A087MKP4</accession>
<protein>
    <recommendedName>
        <fullName evidence="4">Salt-induced outer membrane protein</fullName>
    </recommendedName>
</protein>
<evidence type="ECO:0000256" key="1">
    <source>
        <dbReference type="SAM" id="SignalP"/>
    </source>
</evidence>
<evidence type="ECO:0000313" key="3">
    <source>
        <dbReference type="Proteomes" id="UP000029085"/>
    </source>
</evidence>
<dbReference type="Pfam" id="PF04338">
    <property type="entry name" value="DUF481"/>
    <property type="match status" value="1"/>
</dbReference>
<keyword evidence="3" id="KW-1185">Reference proteome</keyword>
<name>A0A087MKP4_9GAMM</name>
<dbReference type="RefSeq" id="WP_034221009.1">
    <property type="nucleotide sequence ID" value="NZ_AVCJ01000003.1"/>
</dbReference>
<dbReference type="InterPro" id="IPR007433">
    <property type="entry name" value="DUF481"/>
</dbReference>
<dbReference type="AlphaFoldDB" id="A0A087MKP4"/>
<feature type="chain" id="PRO_5001826497" description="Salt-induced outer membrane protein" evidence="1">
    <location>
        <begin position="23"/>
        <end position="238"/>
    </location>
</feature>
<reference evidence="3" key="1">
    <citation type="submission" date="2013-08" db="EMBL/GenBank/DDBJ databases">
        <title>Genome sequencing of Arenimonas donghaensis.</title>
        <authorList>
            <person name="Chen F."/>
            <person name="Wang G."/>
        </authorList>
    </citation>
    <scope>NUCLEOTIDE SEQUENCE [LARGE SCALE GENOMIC DNA]</scope>
    <source>
        <strain evidence="3">HO3-R19</strain>
    </source>
</reference>
<feature type="signal peptide" evidence="1">
    <location>
        <begin position="1"/>
        <end position="22"/>
    </location>
</feature>
<evidence type="ECO:0008006" key="4">
    <source>
        <dbReference type="Google" id="ProtNLM"/>
    </source>
</evidence>
<reference evidence="2 3" key="2">
    <citation type="journal article" date="2015" name="Stand. Genomic Sci.">
        <title>High quality draft genomic sequence of Arenimonas donghaensis DSM 18148(T).</title>
        <authorList>
            <person name="Chen F."/>
            <person name="Wang H."/>
            <person name="Cao Y."/>
            <person name="Li X."/>
            <person name="Wang G."/>
        </authorList>
    </citation>
    <scope>NUCLEOTIDE SEQUENCE [LARGE SCALE GENOMIC DNA]</scope>
    <source>
        <strain evidence="2 3">HO3-R19</strain>
    </source>
</reference>
<keyword evidence="1" id="KW-0732">Signal</keyword>
<dbReference type="EMBL" id="AVCJ01000003">
    <property type="protein sequence ID" value="KFL37447.1"/>
    <property type="molecule type" value="Genomic_DNA"/>
</dbReference>
<sequence>MKQSPIVLAVLAVLAAPAAASAATWQPSAELGIVNTTGNSETTSINGRFGLKAEEDLWTHDYYLAVLRSENDDELTANRYEVGAKSDRMLTERSYLGAAARYENDEFSPYDYQATLALNYGGWLVREEGHTFKIEGGPGVRRARLAGTGEVETGALLRGFADYQHQITESTKFFNTTLVEATSDNTFAQNDIGVAVSINKSLALKVAFQARHNTEVPVGTERTDTLTSVNIVWTPKPN</sequence>
<gene>
    <name evidence="2" type="ORF">N788_09650</name>
</gene>
<dbReference type="OrthoDB" id="5292716at2"/>
<proteinExistence type="predicted"/>
<comment type="caution">
    <text evidence="2">The sequence shown here is derived from an EMBL/GenBank/DDBJ whole genome shotgun (WGS) entry which is preliminary data.</text>
</comment>
<dbReference type="Proteomes" id="UP000029085">
    <property type="component" value="Unassembled WGS sequence"/>
</dbReference>
<organism evidence="2 3">
    <name type="scientific">Arenimonas donghaensis DSM 18148 = HO3-R19</name>
    <dbReference type="NCBI Taxonomy" id="1121014"/>
    <lineage>
        <taxon>Bacteria</taxon>
        <taxon>Pseudomonadati</taxon>
        <taxon>Pseudomonadota</taxon>
        <taxon>Gammaproteobacteria</taxon>
        <taxon>Lysobacterales</taxon>
        <taxon>Lysobacteraceae</taxon>
        <taxon>Arenimonas</taxon>
    </lineage>
</organism>
<dbReference type="STRING" id="1121014.N788_09650"/>